<dbReference type="WBParaSite" id="Pan_g6428.t1">
    <property type="protein sequence ID" value="Pan_g6428.t1"/>
    <property type="gene ID" value="Pan_g6428"/>
</dbReference>
<evidence type="ECO:0000313" key="1">
    <source>
        <dbReference type="Proteomes" id="UP000492821"/>
    </source>
</evidence>
<dbReference type="Proteomes" id="UP000492821">
    <property type="component" value="Unassembled WGS sequence"/>
</dbReference>
<evidence type="ECO:0000313" key="2">
    <source>
        <dbReference type="WBParaSite" id="Pan_g6428.t1"/>
    </source>
</evidence>
<organism evidence="1 2">
    <name type="scientific">Panagrellus redivivus</name>
    <name type="common">Microworm</name>
    <dbReference type="NCBI Taxonomy" id="6233"/>
    <lineage>
        <taxon>Eukaryota</taxon>
        <taxon>Metazoa</taxon>
        <taxon>Ecdysozoa</taxon>
        <taxon>Nematoda</taxon>
        <taxon>Chromadorea</taxon>
        <taxon>Rhabditida</taxon>
        <taxon>Tylenchina</taxon>
        <taxon>Panagrolaimomorpha</taxon>
        <taxon>Panagrolaimoidea</taxon>
        <taxon>Panagrolaimidae</taxon>
        <taxon>Panagrellus</taxon>
    </lineage>
</organism>
<protein>
    <submittedName>
        <fullName evidence="2">Uncharacterized protein</fullName>
    </submittedName>
</protein>
<dbReference type="AlphaFoldDB" id="A0A7E4W364"/>
<reference evidence="1" key="1">
    <citation type="journal article" date="2013" name="Genetics">
        <title>The draft genome and transcriptome of Panagrellus redivivus are shaped by the harsh demands of a free-living lifestyle.</title>
        <authorList>
            <person name="Srinivasan J."/>
            <person name="Dillman A.R."/>
            <person name="Macchietto M.G."/>
            <person name="Heikkinen L."/>
            <person name="Lakso M."/>
            <person name="Fracchia K.M."/>
            <person name="Antoshechkin I."/>
            <person name="Mortazavi A."/>
            <person name="Wong G."/>
            <person name="Sternberg P.W."/>
        </authorList>
    </citation>
    <scope>NUCLEOTIDE SEQUENCE [LARGE SCALE GENOMIC DNA]</scope>
    <source>
        <strain evidence="1">MT8872</strain>
    </source>
</reference>
<keyword evidence="1" id="KW-1185">Reference proteome</keyword>
<name>A0A7E4W364_PANRE</name>
<sequence>MASSTCNNLRAAYAVPATPSRVHKIDMNRLLLAPKAEYMPRRRIDFDSDGDRHDEVPSIME</sequence>
<reference evidence="2" key="2">
    <citation type="submission" date="2020-10" db="UniProtKB">
        <authorList>
            <consortium name="WormBaseParasite"/>
        </authorList>
    </citation>
    <scope>IDENTIFICATION</scope>
</reference>
<proteinExistence type="predicted"/>
<accession>A0A7E4W364</accession>